<dbReference type="Gene3D" id="2.160.20.110">
    <property type="match status" value="1"/>
</dbReference>
<name>X0VNZ4_9ZZZZ</name>
<organism evidence="1">
    <name type="scientific">marine sediment metagenome</name>
    <dbReference type="NCBI Taxonomy" id="412755"/>
    <lineage>
        <taxon>unclassified sequences</taxon>
        <taxon>metagenomes</taxon>
        <taxon>ecological metagenomes</taxon>
    </lineage>
</organism>
<dbReference type="EMBL" id="BARS01037516">
    <property type="protein sequence ID" value="GAG14188.1"/>
    <property type="molecule type" value="Genomic_DNA"/>
</dbReference>
<evidence type="ECO:0008006" key="2">
    <source>
        <dbReference type="Google" id="ProtNLM"/>
    </source>
</evidence>
<reference evidence="1" key="1">
    <citation type="journal article" date="2014" name="Front. Microbiol.">
        <title>High frequency of phylogenetically diverse reductive dehalogenase-homologous genes in deep subseafloor sedimentary metagenomes.</title>
        <authorList>
            <person name="Kawai M."/>
            <person name="Futagami T."/>
            <person name="Toyoda A."/>
            <person name="Takaki Y."/>
            <person name="Nishi S."/>
            <person name="Hori S."/>
            <person name="Arai W."/>
            <person name="Tsubouchi T."/>
            <person name="Morono Y."/>
            <person name="Uchiyama I."/>
            <person name="Ito T."/>
            <person name="Fujiyama A."/>
            <person name="Inagaki F."/>
            <person name="Takami H."/>
        </authorList>
    </citation>
    <scope>NUCLEOTIDE SEQUENCE</scope>
    <source>
        <strain evidence="1">Expedition CK06-06</strain>
    </source>
</reference>
<proteinExistence type="predicted"/>
<comment type="caution">
    <text evidence="1">The sequence shown here is derived from an EMBL/GenBank/DDBJ whole genome shotgun (WGS) entry which is preliminary data.</text>
</comment>
<accession>X0VNZ4</accession>
<evidence type="ECO:0000313" key="1">
    <source>
        <dbReference type="EMBL" id="GAG14188.1"/>
    </source>
</evidence>
<sequence length="245" mass="25723">YRCYSTATITVTSAYDSSGGGLVDWNYDGTISQSYVTGDVTVTTSNGSRDAWAGGLVSDNEGAILNCYARGDVVASGGTATSGGFVYINQAATTITNAYSTGATTGADGDAGFCQTNSGTITNCFWDTETSADAASDGGTGKTTAQMLTKATFTDAGWNFAGIWSILSTVNDGYPFLGNIARAYTIPTLFDDKGRVPKGARVRAYRNDTKRCVEEQLIDEYGNATFTELPLDVDVTFHAIWGGTT</sequence>
<protein>
    <recommendedName>
        <fullName evidence="2">GLUG domain-containing protein</fullName>
    </recommendedName>
</protein>
<gene>
    <name evidence="1" type="ORF">S01H1_57524</name>
</gene>
<dbReference type="AlphaFoldDB" id="X0VNZ4"/>
<feature type="non-terminal residue" evidence="1">
    <location>
        <position position="1"/>
    </location>
</feature>